<dbReference type="PROSITE" id="PS00108">
    <property type="entry name" value="PROTEIN_KINASE_ST"/>
    <property type="match status" value="1"/>
</dbReference>
<evidence type="ECO:0000256" key="10">
    <source>
        <dbReference type="ARBA" id="ARBA00051693"/>
    </source>
</evidence>
<reference evidence="15" key="1">
    <citation type="submission" date="2014-05" db="EMBL/GenBank/DDBJ databases">
        <title>The transcriptome of the halophilic microalga Tetraselmis sp. GSL018 isolated from the Great Salt Lake, Utah.</title>
        <authorList>
            <person name="Jinkerson R.E."/>
            <person name="D'Adamo S."/>
            <person name="Posewitz M.C."/>
        </authorList>
    </citation>
    <scope>NUCLEOTIDE SEQUENCE</scope>
    <source>
        <strain evidence="15">GSL018</strain>
    </source>
</reference>
<organism evidence="15">
    <name type="scientific">Tetraselmis sp. GSL018</name>
    <dbReference type="NCBI Taxonomy" id="582737"/>
    <lineage>
        <taxon>Eukaryota</taxon>
        <taxon>Viridiplantae</taxon>
        <taxon>Chlorophyta</taxon>
        <taxon>core chlorophytes</taxon>
        <taxon>Chlorodendrophyceae</taxon>
        <taxon>Chlorodendrales</taxon>
        <taxon>Chlorodendraceae</taxon>
        <taxon>Tetraselmis</taxon>
    </lineage>
</organism>
<dbReference type="InterPro" id="IPR011009">
    <property type="entry name" value="Kinase-like_dom_sf"/>
</dbReference>
<dbReference type="PANTHER" id="PTHR48013">
    <property type="entry name" value="DUAL SPECIFICITY MITOGEN-ACTIVATED PROTEIN KINASE KINASE 5-RELATED"/>
    <property type="match status" value="1"/>
</dbReference>
<feature type="binding site" evidence="11">
    <location>
        <position position="146"/>
    </location>
    <ligand>
        <name>ATP</name>
        <dbReference type="ChEBI" id="CHEBI:30616"/>
    </ligand>
</feature>
<accession>A0A061S651</accession>
<comment type="similarity">
    <text evidence="6">Belongs to the protein kinase superfamily. STE Ser/Thr protein kinase family. MAP kinase kinase subfamily.</text>
</comment>
<comment type="catalytic activity">
    <reaction evidence="8">
        <text>L-seryl-[protein] + ATP = O-phospho-L-seryl-[protein] + ADP + H(+)</text>
        <dbReference type="Rhea" id="RHEA:17989"/>
        <dbReference type="Rhea" id="RHEA-COMP:9863"/>
        <dbReference type="Rhea" id="RHEA-COMP:11604"/>
        <dbReference type="ChEBI" id="CHEBI:15378"/>
        <dbReference type="ChEBI" id="CHEBI:29999"/>
        <dbReference type="ChEBI" id="CHEBI:30616"/>
        <dbReference type="ChEBI" id="CHEBI:83421"/>
        <dbReference type="ChEBI" id="CHEBI:456216"/>
        <dbReference type="EC" id="2.7.12.2"/>
    </reaction>
</comment>
<dbReference type="EC" id="2.7.12.2" evidence="7"/>
<dbReference type="PANTHER" id="PTHR48013:SF32">
    <property type="entry name" value="MITOGEN-ACTIVATED PROTEIN KINASE KINASE 2-LIKE"/>
    <property type="match status" value="1"/>
</dbReference>
<protein>
    <recommendedName>
        <fullName evidence="7">mitogen-activated protein kinase kinase</fullName>
        <ecNumber evidence="7">2.7.12.2</ecNumber>
    </recommendedName>
</protein>
<dbReference type="CDD" id="cd06623">
    <property type="entry name" value="PKc_MAPKK_plant_like"/>
    <property type="match status" value="1"/>
</dbReference>
<keyword evidence="3 11" id="KW-0547">Nucleotide-binding</keyword>
<dbReference type="GO" id="GO:0004674">
    <property type="term" value="F:protein serine/threonine kinase activity"/>
    <property type="evidence" value="ECO:0007669"/>
    <property type="project" value="UniProtKB-KW"/>
</dbReference>
<dbReference type="InterPro" id="IPR017441">
    <property type="entry name" value="Protein_kinase_ATP_BS"/>
</dbReference>
<evidence type="ECO:0000256" key="11">
    <source>
        <dbReference type="PROSITE-ProRule" id="PRU10141"/>
    </source>
</evidence>
<evidence type="ECO:0000256" key="13">
    <source>
        <dbReference type="SAM" id="MobiDB-lite"/>
    </source>
</evidence>
<name>A0A061S651_9CHLO</name>
<evidence type="ECO:0000259" key="14">
    <source>
        <dbReference type="PROSITE" id="PS50011"/>
    </source>
</evidence>
<dbReference type="SUPFAM" id="SSF56112">
    <property type="entry name" value="Protein kinase-like (PK-like)"/>
    <property type="match status" value="1"/>
</dbReference>
<evidence type="ECO:0000313" key="15">
    <source>
        <dbReference type="EMBL" id="JAC78385.1"/>
    </source>
</evidence>
<feature type="domain" description="Protein kinase" evidence="14">
    <location>
        <begin position="117"/>
        <end position="381"/>
    </location>
</feature>
<evidence type="ECO:0000256" key="5">
    <source>
        <dbReference type="ARBA" id="ARBA00022840"/>
    </source>
</evidence>
<keyword evidence="4 15" id="KW-0418">Kinase</keyword>
<dbReference type="PROSITE" id="PS00107">
    <property type="entry name" value="PROTEIN_KINASE_ATP"/>
    <property type="match status" value="1"/>
</dbReference>
<evidence type="ECO:0000256" key="8">
    <source>
        <dbReference type="ARBA" id="ARBA00049014"/>
    </source>
</evidence>
<dbReference type="GO" id="GO:0004708">
    <property type="term" value="F:MAP kinase kinase activity"/>
    <property type="evidence" value="ECO:0007669"/>
    <property type="project" value="UniProtKB-EC"/>
</dbReference>
<sequence>MTPEGVTNTMSAPGTPSREKRKKPSLAPITVPVEAKPKYHITDSGTFSEGDLTISREGLVIGNTDSPASSRPNSSRGSGTSALAATTRDALSTQRDGSASEPSTAGDGGFDVSLDDLEELSIVGSGSSGVVRKVRHQATGDLLVLKVIQFDVQSDQLRKQVTQELRMLHSMDNQYVVRYYQSFFDNGAITAVMEYMDGGTLAHLCSAHRNGIAEKYLAEIARQVLSGLVYLHRDMRIVHRDIKPSNLLLNKQGEVKISDFGVSGQLANSVSKCVSWVGTVTYMSPERIRGESYSWDSDIWSLGLSLVEAAMGRFPYPPPGSPSSSQPLGFWDLLDYIVEEPPPRLNPETSSPELCNFLACCLQKNPKKRVSAAKLLEHPFIKAYKGVNVADLIA</sequence>
<dbReference type="InterPro" id="IPR008271">
    <property type="entry name" value="Ser/Thr_kinase_AS"/>
</dbReference>
<feature type="compositionally biased region" description="Polar residues" evidence="13">
    <location>
        <begin position="1"/>
        <end position="14"/>
    </location>
</feature>
<dbReference type="Pfam" id="PF00069">
    <property type="entry name" value="Pkinase"/>
    <property type="match status" value="1"/>
</dbReference>
<dbReference type="Gene3D" id="1.10.510.10">
    <property type="entry name" value="Transferase(Phosphotransferase) domain 1"/>
    <property type="match status" value="1"/>
</dbReference>
<evidence type="ECO:0000256" key="6">
    <source>
        <dbReference type="ARBA" id="ARBA00038035"/>
    </source>
</evidence>
<dbReference type="PROSITE" id="PS50011">
    <property type="entry name" value="PROTEIN_KINASE_DOM"/>
    <property type="match status" value="1"/>
</dbReference>
<evidence type="ECO:0000256" key="3">
    <source>
        <dbReference type="ARBA" id="ARBA00022741"/>
    </source>
</evidence>
<comment type="catalytic activity">
    <reaction evidence="10">
        <text>L-tyrosyl-[protein] + ATP = O-phospho-L-tyrosyl-[protein] + ADP + H(+)</text>
        <dbReference type="Rhea" id="RHEA:10596"/>
        <dbReference type="Rhea" id="RHEA-COMP:10136"/>
        <dbReference type="Rhea" id="RHEA-COMP:20101"/>
        <dbReference type="ChEBI" id="CHEBI:15378"/>
        <dbReference type="ChEBI" id="CHEBI:30616"/>
        <dbReference type="ChEBI" id="CHEBI:46858"/>
        <dbReference type="ChEBI" id="CHEBI:61978"/>
        <dbReference type="ChEBI" id="CHEBI:456216"/>
        <dbReference type="EC" id="2.7.12.2"/>
    </reaction>
</comment>
<feature type="region of interest" description="Disordered" evidence="13">
    <location>
        <begin position="1"/>
        <end position="110"/>
    </location>
</feature>
<dbReference type="AlphaFoldDB" id="A0A061S651"/>
<dbReference type="SMART" id="SM00220">
    <property type="entry name" value="S_TKc"/>
    <property type="match status" value="1"/>
</dbReference>
<dbReference type="FunFam" id="1.10.510.10:FF:000432">
    <property type="entry name" value="mitogen-activated protein kinase kinase 3"/>
    <property type="match status" value="1"/>
</dbReference>
<keyword evidence="2" id="KW-0808">Transferase</keyword>
<evidence type="ECO:0000256" key="7">
    <source>
        <dbReference type="ARBA" id="ARBA00038999"/>
    </source>
</evidence>
<keyword evidence="5 11" id="KW-0067">ATP-binding</keyword>
<comment type="catalytic activity">
    <reaction evidence="9">
        <text>L-threonyl-[protein] + ATP = O-phospho-L-threonyl-[protein] + ADP + H(+)</text>
        <dbReference type="Rhea" id="RHEA:46608"/>
        <dbReference type="Rhea" id="RHEA-COMP:11060"/>
        <dbReference type="Rhea" id="RHEA-COMP:11605"/>
        <dbReference type="ChEBI" id="CHEBI:15378"/>
        <dbReference type="ChEBI" id="CHEBI:30013"/>
        <dbReference type="ChEBI" id="CHEBI:30616"/>
        <dbReference type="ChEBI" id="CHEBI:61977"/>
        <dbReference type="ChEBI" id="CHEBI:456216"/>
        <dbReference type="EC" id="2.7.12.2"/>
    </reaction>
</comment>
<evidence type="ECO:0000256" key="9">
    <source>
        <dbReference type="ARBA" id="ARBA00049299"/>
    </source>
</evidence>
<evidence type="ECO:0000256" key="1">
    <source>
        <dbReference type="ARBA" id="ARBA00022527"/>
    </source>
</evidence>
<dbReference type="GO" id="GO:0005524">
    <property type="term" value="F:ATP binding"/>
    <property type="evidence" value="ECO:0007669"/>
    <property type="project" value="UniProtKB-UniRule"/>
</dbReference>
<dbReference type="EMBL" id="GBEZ01007046">
    <property type="protein sequence ID" value="JAC78385.1"/>
    <property type="molecule type" value="Transcribed_RNA"/>
</dbReference>
<proteinExistence type="inferred from homology"/>
<gene>
    <name evidence="15" type="primary">MEK1</name>
    <name evidence="15" type="ORF">TSPGSL018_15248</name>
</gene>
<evidence type="ECO:0000256" key="4">
    <source>
        <dbReference type="ARBA" id="ARBA00022777"/>
    </source>
</evidence>
<dbReference type="Gene3D" id="3.30.200.20">
    <property type="entry name" value="Phosphorylase Kinase, domain 1"/>
    <property type="match status" value="1"/>
</dbReference>
<evidence type="ECO:0000256" key="2">
    <source>
        <dbReference type="ARBA" id="ARBA00022679"/>
    </source>
</evidence>
<evidence type="ECO:0000256" key="12">
    <source>
        <dbReference type="RuleBase" id="RU000304"/>
    </source>
</evidence>
<keyword evidence="1 12" id="KW-0723">Serine/threonine-protein kinase</keyword>
<dbReference type="InterPro" id="IPR000719">
    <property type="entry name" value="Prot_kinase_dom"/>
</dbReference>
<feature type="compositionally biased region" description="Polar residues" evidence="13">
    <location>
        <begin position="63"/>
        <end position="103"/>
    </location>
</feature>